<dbReference type="STRING" id="880526.GCA_000427365_01711"/>
<gene>
    <name evidence="3" type="primary">ygaD</name>
    <name evidence="3" type="ORF">NCTC11190_02107</name>
</gene>
<dbReference type="RefSeq" id="WP_051214453.1">
    <property type="nucleotide sequence ID" value="NZ_UGVL01000001.1"/>
</dbReference>
<dbReference type="OrthoDB" id="9801454at2"/>
<keyword evidence="4" id="KW-1185">Reference proteome</keyword>
<feature type="domain" description="MoaB/Mog" evidence="2">
    <location>
        <begin position="5"/>
        <end position="178"/>
    </location>
</feature>
<dbReference type="NCBIfam" id="NF001813">
    <property type="entry name" value="PRK00549.1"/>
    <property type="match status" value="1"/>
</dbReference>
<dbReference type="PANTHER" id="PTHR13939:SF0">
    <property type="entry name" value="NMN AMIDOHYDROLASE-LIKE PROTEIN YFAY"/>
    <property type="match status" value="1"/>
</dbReference>
<dbReference type="InterPro" id="IPR050101">
    <property type="entry name" value="CinA"/>
</dbReference>
<dbReference type="InterPro" id="IPR008136">
    <property type="entry name" value="CinA_C"/>
</dbReference>
<dbReference type="HAMAP" id="MF_00226_B">
    <property type="entry name" value="CinA_B"/>
    <property type="match status" value="1"/>
</dbReference>
<evidence type="ECO:0000256" key="1">
    <source>
        <dbReference type="HAMAP-Rule" id="MF_00226"/>
    </source>
</evidence>
<dbReference type="CDD" id="cd00885">
    <property type="entry name" value="cinA"/>
    <property type="match status" value="1"/>
</dbReference>
<evidence type="ECO:0000313" key="4">
    <source>
        <dbReference type="Proteomes" id="UP000255233"/>
    </source>
</evidence>
<dbReference type="PIRSF" id="PIRSF006728">
    <property type="entry name" value="CinA"/>
    <property type="match status" value="1"/>
</dbReference>
<dbReference type="Proteomes" id="UP000255233">
    <property type="component" value="Unassembled WGS sequence"/>
</dbReference>
<dbReference type="InterPro" id="IPR008135">
    <property type="entry name" value="Competence-induced_CinA"/>
</dbReference>
<dbReference type="PANTHER" id="PTHR13939">
    <property type="entry name" value="NICOTINAMIDE-NUCLEOTIDE AMIDOHYDROLASE PNCC"/>
    <property type="match status" value="1"/>
</dbReference>
<sequence length="435" mass="46752">MVSVELITVGDELLIGQVIDTNSAWIGRELGRIGAQVDRIVSVHDTAADIGDAVGAALERADVVIMTGGLGPTKDDITKKTLADLFGMRLVRNPDVFEHVRRMTAERGLEFNELNQAQASVPEGCTVLPNRVGTAPGMMFSRPDGAGGREKLLFSLPGVPFEMKELVSEQVVPIVKRHFSLRSVVHRTMITFGLAESAMALAIAPWEEALPGWLHLAYLPNARGIRLRLSAYDVDETSATAEIEARFAALREYIAPYMLGYEPSSVESAVAALLRERGRTLAVAESCTGGSISARITALAGASEYYLGGVTSYSNEAKARLLGVSVPDIERFGAVSETVARQMAAGAMERFGADYAVSTTGVAGPGGGTPEKPVGTVWMAIAWRTEKGETKTSARLMRFSELREQNIERAATHALNMLRLHLLGMSAAFQQTGML</sequence>
<comment type="similarity">
    <text evidence="1">Belongs to the CinA family.</text>
</comment>
<evidence type="ECO:0000259" key="2">
    <source>
        <dbReference type="SMART" id="SM00852"/>
    </source>
</evidence>
<dbReference type="InterPro" id="IPR036653">
    <property type="entry name" value="CinA-like_C"/>
</dbReference>
<dbReference type="SUPFAM" id="SSF142433">
    <property type="entry name" value="CinA-like"/>
    <property type="match status" value="1"/>
</dbReference>
<dbReference type="NCBIfam" id="TIGR00199">
    <property type="entry name" value="PncC_domain"/>
    <property type="match status" value="1"/>
</dbReference>
<dbReference type="InterPro" id="IPR001453">
    <property type="entry name" value="MoaB/Mog_dom"/>
</dbReference>
<dbReference type="SMART" id="SM00852">
    <property type="entry name" value="MoCF_biosynth"/>
    <property type="match status" value="1"/>
</dbReference>
<dbReference type="Pfam" id="PF00994">
    <property type="entry name" value="MoCF_biosynth"/>
    <property type="match status" value="1"/>
</dbReference>
<organism evidence="3 4">
    <name type="scientific">Rikenella microfusus</name>
    <dbReference type="NCBI Taxonomy" id="28139"/>
    <lineage>
        <taxon>Bacteria</taxon>
        <taxon>Pseudomonadati</taxon>
        <taxon>Bacteroidota</taxon>
        <taxon>Bacteroidia</taxon>
        <taxon>Bacteroidales</taxon>
        <taxon>Rikenellaceae</taxon>
        <taxon>Rikenella</taxon>
    </lineage>
</organism>
<protein>
    <recommendedName>
        <fullName evidence="1">CinA-like protein</fullName>
    </recommendedName>
</protein>
<dbReference type="Gene3D" id="3.40.980.10">
    <property type="entry name" value="MoaB/Mog-like domain"/>
    <property type="match status" value="1"/>
</dbReference>
<dbReference type="EMBL" id="UGVL01000001">
    <property type="protein sequence ID" value="SUE34870.1"/>
    <property type="molecule type" value="Genomic_DNA"/>
</dbReference>
<dbReference type="SUPFAM" id="SSF53218">
    <property type="entry name" value="Molybdenum cofactor biosynthesis proteins"/>
    <property type="match status" value="1"/>
</dbReference>
<accession>A0A379MVG5</accession>
<dbReference type="Gene3D" id="3.90.950.20">
    <property type="entry name" value="CinA-like"/>
    <property type="match status" value="1"/>
</dbReference>
<dbReference type="AlphaFoldDB" id="A0A379MVG5"/>
<dbReference type="Pfam" id="PF02464">
    <property type="entry name" value="CinA"/>
    <property type="match status" value="1"/>
</dbReference>
<dbReference type="InterPro" id="IPR041424">
    <property type="entry name" value="CinA_KH"/>
</dbReference>
<reference evidence="3 4" key="1">
    <citation type="submission" date="2018-06" db="EMBL/GenBank/DDBJ databases">
        <authorList>
            <consortium name="Pathogen Informatics"/>
            <person name="Doyle S."/>
        </authorList>
    </citation>
    <scope>NUCLEOTIDE SEQUENCE [LARGE SCALE GENOMIC DNA]</scope>
    <source>
        <strain evidence="3 4">NCTC11190</strain>
    </source>
</reference>
<dbReference type="InterPro" id="IPR036425">
    <property type="entry name" value="MoaB/Mog-like_dom_sf"/>
</dbReference>
<proteinExistence type="inferred from homology"/>
<name>A0A379MVG5_9BACT</name>
<dbReference type="Pfam" id="PF18146">
    <property type="entry name" value="CinA_KH"/>
    <property type="match status" value="1"/>
</dbReference>
<evidence type="ECO:0000313" key="3">
    <source>
        <dbReference type="EMBL" id="SUE34870.1"/>
    </source>
</evidence>
<dbReference type="NCBIfam" id="TIGR00200">
    <property type="entry name" value="cinA_nterm"/>
    <property type="match status" value="1"/>
</dbReference>